<feature type="domain" description="RING-type" evidence="6">
    <location>
        <begin position="554"/>
        <end position="593"/>
    </location>
</feature>
<dbReference type="Pfam" id="PF03105">
    <property type="entry name" value="SPX"/>
    <property type="match status" value="1"/>
</dbReference>
<evidence type="ECO:0000256" key="3">
    <source>
        <dbReference type="ARBA" id="ARBA00022833"/>
    </source>
</evidence>
<accession>K1W2I1</accession>
<evidence type="ECO:0000256" key="1">
    <source>
        <dbReference type="ARBA" id="ARBA00022723"/>
    </source>
</evidence>
<dbReference type="STRING" id="1220162.K1W2I1"/>
<feature type="compositionally biased region" description="Basic and acidic residues" evidence="5">
    <location>
        <begin position="74"/>
        <end position="83"/>
    </location>
</feature>
<dbReference type="Pfam" id="PF00097">
    <property type="entry name" value="zf-C3HC4"/>
    <property type="match status" value="1"/>
</dbReference>
<dbReference type="PANTHER" id="PTHR23327:SF51">
    <property type="entry name" value="TRANSCRIPTIONAL REGULATOR OF YEAST FORM ADHERENCE 3"/>
    <property type="match status" value="1"/>
</dbReference>
<evidence type="ECO:0000256" key="4">
    <source>
        <dbReference type="PROSITE-ProRule" id="PRU00175"/>
    </source>
</evidence>
<feature type="compositionally biased region" description="Acidic residues" evidence="5">
    <location>
        <begin position="192"/>
        <end position="203"/>
    </location>
</feature>
<dbReference type="InterPro" id="IPR029058">
    <property type="entry name" value="AB_hydrolase_fold"/>
</dbReference>
<evidence type="ECO:0000259" key="6">
    <source>
        <dbReference type="PROSITE" id="PS50089"/>
    </source>
</evidence>
<dbReference type="InterPro" id="IPR001841">
    <property type="entry name" value="Znf_RING"/>
</dbReference>
<dbReference type="GO" id="GO:0008270">
    <property type="term" value="F:zinc ion binding"/>
    <property type="evidence" value="ECO:0007669"/>
    <property type="project" value="UniProtKB-KW"/>
</dbReference>
<protein>
    <recommendedName>
        <fullName evidence="10">RING-type domain-containing protein</fullName>
    </recommendedName>
</protein>
<proteinExistence type="predicted"/>
<dbReference type="PROSITE" id="PS51382">
    <property type="entry name" value="SPX"/>
    <property type="match status" value="1"/>
</dbReference>
<dbReference type="SUPFAM" id="SSF57850">
    <property type="entry name" value="RING/U-box"/>
    <property type="match status" value="1"/>
</dbReference>
<feature type="region of interest" description="Disordered" evidence="5">
    <location>
        <begin position="57"/>
        <end position="102"/>
    </location>
</feature>
<feature type="domain" description="SPX" evidence="7">
    <location>
        <begin position="1"/>
        <end position="517"/>
    </location>
</feature>
<dbReference type="eggNOG" id="KOG4159">
    <property type="taxonomic scope" value="Eukaryota"/>
</dbReference>
<feature type="region of interest" description="Disordered" evidence="5">
    <location>
        <begin position="189"/>
        <end position="214"/>
    </location>
</feature>
<evidence type="ECO:0000256" key="2">
    <source>
        <dbReference type="ARBA" id="ARBA00022771"/>
    </source>
</evidence>
<evidence type="ECO:0000313" key="8">
    <source>
        <dbReference type="EMBL" id="EKD03113.1"/>
    </source>
</evidence>
<dbReference type="SUPFAM" id="SSF53474">
    <property type="entry name" value="alpha/beta-Hydrolases"/>
    <property type="match status" value="1"/>
</dbReference>
<dbReference type="InterPro" id="IPR018957">
    <property type="entry name" value="Znf_C3HC4_RING-type"/>
</dbReference>
<evidence type="ECO:0000313" key="9">
    <source>
        <dbReference type="Proteomes" id="UP000006757"/>
    </source>
</evidence>
<dbReference type="PANTHER" id="PTHR23327">
    <property type="entry name" value="RING FINGER PROTEIN 127"/>
    <property type="match status" value="1"/>
</dbReference>
<dbReference type="InterPro" id="IPR013083">
    <property type="entry name" value="Znf_RING/FYVE/PHD"/>
</dbReference>
<dbReference type="SMART" id="SM00184">
    <property type="entry name" value="RING"/>
    <property type="match status" value="1"/>
</dbReference>
<dbReference type="Gene3D" id="3.40.50.1820">
    <property type="entry name" value="alpha/beta hydrolase"/>
    <property type="match status" value="1"/>
</dbReference>
<feature type="compositionally biased region" description="Pro residues" evidence="5">
    <location>
        <begin position="724"/>
        <end position="733"/>
    </location>
</feature>
<dbReference type="AlphaFoldDB" id="K1W2I1"/>
<feature type="region of interest" description="Disordered" evidence="5">
    <location>
        <begin position="673"/>
        <end position="790"/>
    </location>
</feature>
<dbReference type="Pfam" id="PF12697">
    <property type="entry name" value="Abhydrolase_6"/>
    <property type="match status" value="1"/>
</dbReference>
<dbReference type="InParanoid" id="K1W2I1"/>
<dbReference type="InterPro" id="IPR004331">
    <property type="entry name" value="SPX_dom"/>
</dbReference>
<dbReference type="HOGENOM" id="CLU_283732_0_0_1"/>
<dbReference type="Proteomes" id="UP000006757">
    <property type="component" value="Unassembled WGS sequence"/>
</dbReference>
<keyword evidence="9" id="KW-1185">Reference proteome</keyword>
<dbReference type="OrthoDB" id="5588846at2759"/>
<organism evidence="8 9">
    <name type="scientific">Trichosporon asahii var. asahii (strain CBS 8904)</name>
    <name type="common">Yeast</name>
    <dbReference type="NCBI Taxonomy" id="1220162"/>
    <lineage>
        <taxon>Eukaryota</taxon>
        <taxon>Fungi</taxon>
        <taxon>Dikarya</taxon>
        <taxon>Basidiomycota</taxon>
        <taxon>Agaricomycotina</taxon>
        <taxon>Tremellomycetes</taxon>
        <taxon>Trichosporonales</taxon>
        <taxon>Trichosporonaceae</taxon>
        <taxon>Trichosporon</taxon>
    </lineage>
</organism>
<evidence type="ECO:0008006" key="10">
    <source>
        <dbReference type="Google" id="ProtNLM"/>
    </source>
</evidence>
<reference evidence="8 9" key="1">
    <citation type="journal article" date="2012" name="Eukaryot. Cell">
        <title>Genome sequence of the Trichosporon asahii environmental strain CBS 8904.</title>
        <authorList>
            <person name="Yang R.Y."/>
            <person name="Li H.T."/>
            <person name="Zhu H."/>
            <person name="Zhou G.P."/>
            <person name="Wang M."/>
            <person name="Wang L."/>
        </authorList>
    </citation>
    <scope>NUCLEOTIDE SEQUENCE [LARGE SCALE GENOMIC DNA]</scope>
    <source>
        <strain evidence="8 9">CBS 8904</strain>
    </source>
</reference>
<dbReference type="PROSITE" id="PS00518">
    <property type="entry name" value="ZF_RING_1"/>
    <property type="match status" value="1"/>
</dbReference>
<name>K1W2I1_TRIAC</name>
<dbReference type="EMBL" id="AMBO01000268">
    <property type="protein sequence ID" value="EKD03113.1"/>
    <property type="molecule type" value="Genomic_DNA"/>
</dbReference>
<sequence>MKYGKEFQSILESSSFPDDWKHSAIEYRKLKKLIKDVVLELEGMGLSPEVLNRLLVTDARSPGNSEGNTPEPLSRSDGEKEPEFEFEFEDPGVLGANGEPELRVEELESEHRYRVRLRGREDSPARLAGSATSPAPISVSDLMMQRTPSATSSVEHRPRVRRGVKAEYILDELESESDDILLESPATTLSELDTEDESDDIDEPPVIPPSPQLRKIRSVPSPIWAMAAGPERGMRELSLGEAHDEDATPTMAARHYPAPPTAGLSELGAPTLNSIREMPSPPQGYAELPTTPAAFTGGATITEIPSRPGSVASEAGIRGVASSPGSEYIIPLEADVRFFEVLTAALQSLTEFHKDQQELFSASVRQLCALVSASIQPSGDVIDLPTPPNSMSDPTPYVYHSTHPSQKDLYAWRQIFSLWVEAEIFESNAERDRGERSVDEAQKRLTSFANAVVKRGLGDRRTLRGKKTRKAWDEFLRLNVLLLDLKRFQTANIEAARKILKKHDKRTALSAGSLVPLARGSGWTFYSTSLPHVLLASLTETLLPILPSLDDYACLICMSIAFKPIRLSCGHLFCVRCLVKMQQRGSNNCPLCRKETVLIADKTNLDSHLMNFMKDWFPREVREKQSENAKEIAKENLEDAGIDPRLVTDIHVSGSAKDAKDDQDKCLALLIARPHHPRQRQRPYHNDQHEQTSTDDMVSTFPPHLGPSVAPSPQGPPTVLLPLSRPPPSTAPPHPDRPSLPASFNPPARWERTLHAAPATYPKQSRVSYGAHSRSSAPYGPEPTSKEPVEVRRKRFADEAKVIVKGNLEAEATQWKPEEIGQAQKVAGAGQWLSIERWRRLEPVEGGVTLVCAHANGLNKEHLLTSSRPGVFGTDTPLPSSLQVNDVWLVDDTHHGVSVSLNADRLNEKVTWDDGARNLLNLIKHVIPAYPSTAGWQLDWHESPGRVPVIGVGHSIGGNNVVLAALTEPELFTGAFLVEPMCTPKAWEHRQAMALTTLKRKDTWASLEAAAEMRNSPLCKDWTDAVFDLWLRTSLVPRPSGGVQLATPRWCEATCFASPSAPQRAWDALEQLKIPVGFVMAADTRWMGGEKAAHEMCHRPRRSRHEVAHAGHLIVQEKPEELGEAMGRFIATLGAGVWDQTDARL</sequence>
<dbReference type="PROSITE" id="PS50089">
    <property type="entry name" value="ZF_RING_2"/>
    <property type="match status" value="1"/>
</dbReference>
<feature type="compositionally biased region" description="Basic residues" evidence="5">
    <location>
        <begin position="673"/>
        <end position="683"/>
    </location>
</feature>
<dbReference type="InterPro" id="IPR017907">
    <property type="entry name" value="Znf_RING_CS"/>
</dbReference>
<keyword evidence="3" id="KW-0862">Zinc</keyword>
<dbReference type="Gene3D" id="3.30.40.10">
    <property type="entry name" value="Zinc/RING finger domain, C3HC4 (zinc finger)"/>
    <property type="match status" value="1"/>
</dbReference>
<gene>
    <name evidence="8" type="ORF">A1Q2_02562</name>
</gene>
<evidence type="ECO:0000259" key="7">
    <source>
        <dbReference type="PROSITE" id="PS51382"/>
    </source>
</evidence>
<keyword evidence="1" id="KW-0479">Metal-binding</keyword>
<dbReference type="InterPro" id="IPR000073">
    <property type="entry name" value="AB_hydrolase_1"/>
</dbReference>
<comment type="caution">
    <text evidence="8">The sequence shown here is derived from an EMBL/GenBank/DDBJ whole genome shotgun (WGS) entry which is preliminary data.</text>
</comment>
<keyword evidence="2 4" id="KW-0863">Zinc-finger</keyword>
<evidence type="ECO:0000256" key="5">
    <source>
        <dbReference type="SAM" id="MobiDB-lite"/>
    </source>
</evidence>